<dbReference type="PANTHER" id="PTHR28272:SF1">
    <property type="entry name" value="RIBONUCLEASES P_MRP PROTEIN SUBUNIT POP3"/>
    <property type="match status" value="1"/>
</dbReference>
<dbReference type="GO" id="GO:0034965">
    <property type="term" value="P:intronic box C/D snoRNA processing"/>
    <property type="evidence" value="ECO:0007669"/>
    <property type="project" value="TreeGrafter"/>
</dbReference>
<dbReference type="GO" id="GO:0005655">
    <property type="term" value="C:nucleolar ribonuclease P complex"/>
    <property type="evidence" value="ECO:0007669"/>
    <property type="project" value="TreeGrafter"/>
</dbReference>
<feature type="compositionally biased region" description="Basic residues" evidence="1">
    <location>
        <begin position="108"/>
        <end position="121"/>
    </location>
</feature>
<name>A0A1B9IWX7_9TREE</name>
<dbReference type="GO" id="GO:0008033">
    <property type="term" value="P:tRNA processing"/>
    <property type="evidence" value="ECO:0007669"/>
    <property type="project" value="InterPro"/>
</dbReference>
<dbReference type="EMBL" id="KI669460">
    <property type="protein sequence ID" value="OCF59934.1"/>
    <property type="molecule type" value="Genomic_DNA"/>
</dbReference>
<dbReference type="InterPro" id="IPR013241">
    <property type="entry name" value="RNase_P_Pop3"/>
</dbReference>
<dbReference type="GO" id="GO:0000172">
    <property type="term" value="C:ribonuclease MRP complex"/>
    <property type="evidence" value="ECO:0007669"/>
    <property type="project" value="TreeGrafter"/>
</dbReference>
<dbReference type="PANTHER" id="PTHR28272">
    <property type="entry name" value="RIBONUCLEASES P/MRP PROTEIN SUBUNIT POP3"/>
    <property type="match status" value="1"/>
</dbReference>
<feature type="region of interest" description="Disordered" evidence="1">
    <location>
        <begin position="108"/>
        <end position="200"/>
    </location>
</feature>
<sequence length="490" mass="53016">MTTLPRKKAAPSAGPSQPPPVVKAVKVVADDGAQTIRAQSKKDKTKAANGQDGVDRAGMSKDVVKAVLASPLTVAWPNIPRHLQNATLHALKELVPSEIADYHVSRARCHQREKRKHRKSTRNANGKGVQEKSNDDGQDVEMTEGIRTTSSAGDTATSGVGTKRVSIEPSQDGPAQKKLRLDETGEAEGGGEGVSGSKPVKPEILSHMVLGINEVLKSLESQISDLRIRIMIMGDKLNGVPTTLAGNEKGSNKSYLLPTAPRSPSLSPEPEVEVAKDGDPAKALNQDISPLEFIIVPLLSINPPSLVSPIPQYCATYNTFVYQHNQLAKICKTRLKPGQYEEVVSGAKEEVRVVPLGAVEKEIAELVGLRRVACLGVRSSHPSISLLQNLLPKSILHSPRHSITLPIPTSSLNIHNKAPLTEGAKSTTKVKTPIAGVHYADLHIKGIKTKMPVDNAARKTKRLEEVRKKRVEAKMKKKEMRAKGKQKEKK</sequence>
<reference evidence="3" key="2">
    <citation type="submission" date="2013-12" db="EMBL/GenBank/DDBJ databases">
        <title>Evolution of pathogenesis and genome organization in the Tremellales.</title>
        <authorList>
            <person name="Cuomo C."/>
            <person name="Litvintseva A."/>
            <person name="Heitman J."/>
            <person name="Chen Y."/>
            <person name="Sun S."/>
            <person name="Springer D."/>
            <person name="Dromer F."/>
            <person name="Young S."/>
            <person name="Zeng Q."/>
            <person name="Chapman S."/>
            <person name="Gujja S."/>
            <person name="Saif S."/>
            <person name="Birren B."/>
        </authorList>
    </citation>
    <scope>NUCLEOTIDE SEQUENCE [LARGE SCALE GENOMIC DNA]</scope>
    <source>
        <strain evidence="3">CBS 10435</strain>
    </source>
</reference>
<accession>A0A1B9IWX7</accession>
<gene>
    <name evidence="2" type="ORF">L486_02607</name>
</gene>
<feature type="region of interest" description="Disordered" evidence="1">
    <location>
        <begin position="469"/>
        <end position="490"/>
    </location>
</feature>
<proteinExistence type="predicted"/>
<dbReference type="AlphaFoldDB" id="A0A1B9IWX7"/>
<dbReference type="GO" id="GO:0005829">
    <property type="term" value="C:cytosol"/>
    <property type="evidence" value="ECO:0007669"/>
    <property type="project" value="TreeGrafter"/>
</dbReference>
<feature type="compositionally biased region" description="Low complexity" evidence="1">
    <location>
        <begin position="148"/>
        <end position="162"/>
    </location>
</feature>
<dbReference type="GO" id="GO:0000171">
    <property type="term" value="F:ribonuclease MRP activity"/>
    <property type="evidence" value="ECO:0007669"/>
    <property type="project" value="TreeGrafter"/>
</dbReference>
<evidence type="ECO:0000256" key="1">
    <source>
        <dbReference type="SAM" id="MobiDB-lite"/>
    </source>
</evidence>
<dbReference type="GO" id="GO:0004526">
    <property type="term" value="F:ribonuclease P activity"/>
    <property type="evidence" value="ECO:0007669"/>
    <property type="project" value="TreeGrafter"/>
</dbReference>
<reference evidence="2 3" key="1">
    <citation type="submission" date="2013-07" db="EMBL/GenBank/DDBJ databases">
        <title>The Genome Sequence of Kwoniella mangroviensis CBS10435.</title>
        <authorList>
            <consortium name="The Broad Institute Genome Sequencing Platform"/>
            <person name="Cuomo C."/>
            <person name="Litvintseva A."/>
            <person name="Chen Y."/>
            <person name="Heitman J."/>
            <person name="Sun S."/>
            <person name="Springer D."/>
            <person name="Dromer F."/>
            <person name="Young S.K."/>
            <person name="Zeng Q."/>
            <person name="Gargeya S."/>
            <person name="Fitzgerald M."/>
            <person name="Abouelleil A."/>
            <person name="Alvarado L."/>
            <person name="Berlin A.M."/>
            <person name="Chapman S.B."/>
            <person name="Dewar J."/>
            <person name="Goldberg J."/>
            <person name="Griggs A."/>
            <person name="Gujja S."/>
            <person name="Hansen M."/>
            <person name="Howarth C."/>
            <person name="Imamovic A."/>
            <person name="Larimer J."/>
            <person name="McCowan C."/>
            <person name="Murphy C."/>
            <person name="Pearson M."/>
            <person name="Priest M."/>
            <person name="Roberts A."/>
            <person name="Saif S."/>
            <person name="Shea T."/>
            <person name="Sykes S."/>
            <person name="Wortman J."/>
            <person name="Nusbaum C."/>
            <person name="Birren B."/>
        </authorList>
    </citation>
    <scope>NUCLEOTIDE SEQUENCE [LARGE SCALE GENOMIC DNA]</scope>
    <source>
        <strain evidence="2 3">CBS 10435</strain>
    </source>
</reference>
<dbReference type="STRING" id="1331196.A0A1B9IWX7"/>
<feature type="region of interest" description="Disordered" evidence="1">
    <location>
        <begin position="1"/>
        <end position="21"/>
    </location>
</feature>
<keyword evidence="3" id="KW-1185">Reference proteome</keyword>
<evidence type="ECO:0000313" key="2">
    <source>
        <dbReference type="EMBL" id="OCF59934.1"/>
    </source>
</evidence>
<organism evidence="2 3">
    <name type="scientific">Kwoniella mangroviensis CBS 10435</name>
    <dbReference type="NCBI Taxonomy" id="1331196"/>
    <lineage>
        <taxon>Eukaryota</taxon>
        <taxon>Fungi</taxon>
        <taxon>Dikarya</taxon>
        <taxon>Basidiomycota</taxon>
        <taxon>Agaricomycotina</taxon>
        <taxon>Tremellomycetes</taxon>
        <taxon>Tremellales</taxon>
        <taxon>Cryptococcaceae</taxon>
        <taxon>Kwoniella</taxon>
    </lineage>
</organism>
<dbReference type="Proteomes" id="UP000092583">
    <property type="component" value="Unassembled WGS sequence"/>
</dbReference>
<protein>
    <submittedName>
        <fullName evidence="2">Uncharacterized protein</fullName>
    </submittedName>
</protein>
<feature type="region of interest" description="Disordered" evidence="1">
    <location>
        <begin position="35"/>
        <end position="56"/>
    </location>
</feature>
<dbReference type="GO" id="GO:0006364">
    <property type="term" value="P:rRNA processing"/>
    <property type="evidence" value="ECO:0007669"/>
    <property type="project" value="InterPro"/>
</dbReference>
<dbReference type="OrthoDB" id="20109at2759"/>
<evidence type="ECO:0000313" key="3">
    <source>
        <dbReference type="Proteomes" id="UP000092583"/>
    </source>
</evidence>